<proteinExistence type="predicted"/>
<evidence type="ECO:0000313" key="5">
    <source>
        <dbReference type="EMBL" id="SHK48833.1"/>
    </source>
</evidence>
<accession>A0A1M6SVW9</accession>
<name>A0A1M6SVW9_PARC5</name>
<reference evidence="5 6" key="1">
    <citation type="submission" date="2016-11" db="EMBL/GenBank/DDBJ databases">
        <authorList>
            <person name="Jaros S."/>
            <person name="Januszkiewicz K."/>
            <person name="Wedrychowicz H."/>
        </authorList>
    </citation>
    <scope>NUCLEOTIDE SEQUENCE [LARGE SCALE GENOMIC DNA]</scope>
    <source>
        <strain evidence="5 6">DSM 15212</strain>
    </source>
</reference>
<sequence>MKNIAEMKQKRAELIKQARSILETVEKENRTLTDEEEQKLKDLNAEIDKRQKEIEFEERQQRLEAELNTRDSEPIRNEPNTSNLSSNETKFRSFGEQMMAVYRAACPNGRVDSRLTTRAASGLSESLPSDGGFLVQQDFVSELLKRAYNTGVIASKCRKIPLSTNSNGLKINAINESSRANGSRWGGIQTYWENEADQLISSRPKFRVMDLSLKKLTGLCYVTDELLTDAAALESVLIQGFAEEFGFKIDDAIINGNGAGQPLGILNSGALVKVAKETGQAAKTITVENIVKMWSRMWGRSRQNAVWLINQDVEPMLYTLSLKIGDGGVPVYMPANGLAGKPYSTLFGRPVIPIEQCSSLGTLGDIILADFSQYLLIDKGGINAASSIHVRFLYDESVFRFIYRVDGQPIWDKALTPYKGSSSLSPFVALSDRK</sequence>
<dbReference type="SUPFAM" id="SSF56563">
    <property type="entry name" value="Major capsid protein gp5"/>
    <property type="match status" value="1"/>
</dbReference>
<dbReference type="AlphaFoldDB" id="A0A1M6SVW9"/>
<evidence type="ECO:0000313" key="6">
    <source>
        <dbReference type="Proteomes" id="UP000184465"/>
    </source>
</evidence>
<feature type="domain" description="Phage capsid-like C-terminal" evidence="4">
    <location>
        <begin position="131"/>
        <end position="419"/>
    </location>
</feature>
<evidence type="ECO:0000256" key="2">
    <source>
        <dbReference type="SAM" id="Coils"/>
    </source>
</evidence>
<dbReference type="InterPro" id="IPR024455">
    <property type="entry name" value="Phage_capsid"/>
</dbReference>
<protein>
    <submittedName>
        <fullName evidence="5">Phage major capsid protein, HK97 family</fullName>
    </submittedName>
</protein>
<dbReference type="STRING" id="1121301.SAMN02745912_03453"/>
<dbReference type="Pfam" id="PF05065">
    <property type="entry name" value="Phage_capsid"/>
    <property type="match status" value="1"/>
</dbReference>
<dbReference type="NCBIfam" id="TIGR01554">
    <property type="entry name" value="major_cap_HK97"/>
    <property type="match status" value="1"/>
</dbReference>
<gene>
    <name evidence="5" type="ORF">SAMN02745912_03453</name>
</gene>
<comment type="subcellular location">
    <subcellularLocation>
        <location evidence="1">Virion</location>
    </subcellularLocation>
</comment>
<feature type="compositionally biased region" description="Polar residues" evidence="3">
    <location>
        <begin position="78"/>
        <end position="88"/>
    </location>
</feature>
<feature type="region of interest" description="Disordered" evidence="3">
    <location>
        <begin position="68"/>
        <end position="88"/>
    </location>
</feature>
<evidence type="ECO:0000256" key="3">
    <source>
        <dbReference type="SAM" id="MobiDB-lite"/>
    </source>
</evidence>
<dbReference type="InterPro" id="IPR054612">
    <property type="entry name" value="Phage_capsid-like_C"/>
</dbReference>
<dbReference type="Gene3D" id="3.30.2400.10">
    <property type="entry name" value="Major capsid protein gp5"/>
    <property type="match status" value="1"/>
</dbReference>
<dbReference type="RefSeq" id="WP_330390531.1">
    <property type="nucleotide sequence ID" value="NZ_FRAG01000072.1"/>
</dbReference>
<feature type="coiled-coil region" evidence="2">
    <location>
        <begin position="4"/>
        <end position="60"/>
    </location>
</feature>
<keyword evidence="6" id="KW-1185">Reference proteome</keyword>
<keyword evidence="2" id="KW-0175">Coiled coil</keyword>
<dbReference type="EMBL" id="FRAG01000072">
    <property type="protein sequence ID" value="SHK48833.1"/>
    <property type="molecule type" value="Genomic_DNA"/>
</dbReference>
<evidence type="ECO:0000259" key="4">
    <source>
        <dbReference type="Pfam" id="PF05065"/>
    </source>
</evidence>
<evidence type="ECO:0000256" key="1">
    <source>
        <dbReference type="ARBA" id="ARBA00004328"/>
    </source>
</evidence>
<dbReference type="Proteomes" id="UP000184465">
    <property type="component" value="Unassembled WGS sequence"/>
</dbReference>
<organism evidence="5 6">
    <name type="scientific">Paramaledivibacter caminithermalis (strain DSM 15212 / CIP 107654 / DViRD3)</name>
    <name type="common">Clostridium caminithermale</name>
    <dbReference type="NCBI Taxonomy" id="1121301"/>
    <lineage>
        <taxon>Bacteria</taxon>
        <taxon>Bacillati</taxon>
        <taxon>Bacillota</taxon>
        <taxon>Clostridia</taxon>
        <taxon>Peptostreptococcales</taxon>
        <taxon>Caminicellaceae</taxon>
        <taxon>Paramaledivibacter</taxon>
    </lineage>
</organism>